<keyword evidence="3" id="KW-0963">Cytoplasm</keyword>
<reference evidence="12" key="2">
    <citation type="submission" date="2018-11" db="EMBL/GenBank/DDBJ databases">
        <title>Trombidioid mite genomics.</title>
        <authorList>
            <person name="Dong X."/>
        </authorList>
    </citation>
    <scope>NUCLEOTIDE SEQUENCE</scope>
    <source>
        <strain evidence="12">UoL-WK</strain>
    </source>
</reference>
<reference evidence="12 13" key="1">
    <citation type="journal article" date="2018" name="Gigascience">
        <title>Genomes of trombidid mites reveal novel predicted allergens and laterally-transferred genes associated with secondary metabolism.</title>
        <authorList>
            <person name="Dong X."/>
            <person name="Chaisiri K."/>
            <person name="Xia D."/>
            <person name="Armstrong S.D."/>
            <person name="Fang Y."/>
            <person name="Donnelly M.J."/>
            <person name="Kadowaki T."/>
            <person name="McGarry J.W."/>
            <person name="Darby A.C."/>
            <person name="Makepeace B.L."/>
        </authorList>
    </citation>
    <scope>NUCLEOTIDE SEQUENCE [LARGE SCALE GENOMIC DNA]</scope>
    <source>
        <strain evidence="12">UoL-WK</strain>
    </source>
</reference>
<dbReference type="OrthoDB" id="10036464at2759"/>
<evidence type="ECO:0000256" key="2">
    <source>
        <dbReference type="ARBA" id="ARBA00004496"/>
    </source>
</evidence>
<dbReference type="EMBL" id="NCKU01004706">
    <property type="protein sequence ID" value="RWS05553.1"/>
    <property type="molecule type" value="Genomic_DNA"/>
</dbReference>
<keyword evidence="5" id="KW-0735">Signal-anchor</keyword>
<evidence type="ECO:0000256" key="6">
    <source>
        <dbReference type="ARBA" id="ARBA00022989"/>
    </source>
</evidence>
<evidence type="ECO:0000313" key="11">
    <source>
        <dbReference type="EMBL" id="RWS05147.1"/>
    </source>
</evidence>
<evidence type="ECO:0000256" key="5">
    <source>
        <dbReference type="ARBA" id="ARBA00022968"/>
    </source>
</evidence>
<evidence type="ECO:0000313" key="12">
    <source>
        <dbReference type="EMBL" id="RWS05553.1"/>
    </source>
</evidence>
<evidence type="ECO:0000313" key="13">
    <source>
        <dbReference type="Proteomes" id="UP000285301"/>
    </source>
</evidence>
<keyword evidence="6 9" id="KW-1133">Transmembrane helix</keyword>
<evidence type="ECO:0000256" key="7">
    <source>
        <dbReference type="ARBA" id="ARBA00023034"/>
    </source>
</evidence>
<accession>A0A3S3P5E9</accession>
<name>A0A3S3P5E9_9ACAR</name>
<organism evidence="12 13">
    <name type="scientific">Dinothrombium tinctorium</name>
    <dbReference type="NCBI Taxonomy" id="1965070"/>
    <lineage>
        <taxon>Eukaryota</taxon>
        <taxon>Metazoa</taxon>
        <taxon>Ecdysozoa</taxon>
        <taxon>Arthropoda</taxon>
        <taxon>Chelicerata</taxon>
        <taxon>Arachnida</taxon>
        <taxon>Acari</taxon>
        <taxon>Acariformes</taxon>
        <taxon>Trombidiformes</taxon>
        <taxon>Prostigmata</taxon>
        <taxon>Anystina</taxon>
        <taxon>Parasitengona</taxon>
        <taxon>Trombidioidea</taxon>
        <taxon>Trombidiidae</taxon>
        <taxon>Dinothrombium</taxon>
    </lineage>
</organism>
<dbReference type="Proteomes" id="UP000285301">
    <property type="component" value="Unassembled WGS sequence"/>
</dbReference>
<evidence type="ECO:0000256" key="4">
    <source>
        <dbReference type="ARBA" id="ARBA00022692"/>
    </source>
</evidence>
<gene>
    <name evidence="10" type="ORF">B4U79_03797</name>
    <name evidence="12" type="ORF">B4U79_08178</name>
    <name evidence="11" type="ORF">B4U79_14254</name>
</gene>
<evidence type="ECO:0000256" key="1">
    <source>
        <dbReference type="ARBA" id="ARBA00004323"/>
    </source>
</evidence>
<dbReference type="GO" id="GO:0000139">
    <property type="term" value="C:Golgi membrane"/>
    <property type="evidence" value="ECO:0007669"/>
    <property type="project" value="UniProtKB-SubCell"/>
</dbReference>
<keyword evidence="8 9" id="KW-0472">Membrane</keyword>
<evidence type="ECO:0000256" key="3">
    <source>
        <dbReference type="ARBA" id="ARBA00022490"/>
    </source>
</evidence>
<dbReference type="PANTHER" id="PTHR35259:SF1">
    <property type="entry name" value="BOMBESIN RECEPTOR-ACTIVATED PROTEIN C6ORF89"/>
    <property type="match status" value="1"/>
</dbReference>
<keyword evidence="4 9" id="KW-0812">Transmembrane</keyword>
<evidence type="ECO:0000256" key="9">
    <source>
        <dbReference type="SAM" id="Phobius"/>
    </source>
</evidence>
<comment type="caution">
    <text evidence="12">The sequence shown here is derived from an EMBL/GenBank/DDBJ whole genome shotgun (WGS) entry which is preliminary data.</text>
</comment>
<proteinExistence type="predicted"/>
<dbReference type="PANTHER" id="PTHR35259">
    <property type="entry name" value="BOMBESIN RECEPTOR-ACTIVATED PROTEIN C6ORF89"/>
    <property type="match status" value="1"/>
</dbReference>
<keyword evidence="7" id="KW-0333">Golgi apparatus</keyword>
<evidence type="ECO:0000256" key="8">
    <source>
        <dbReference type="ARBA" id="ARBA00023136"/>
    </source>
</evidence>
<dbReference type="AlphaFoldDB" id="A0A3S3P5E9"/>
<dbReference type="EMBL" id="NCKU01004993">
    <property type="protein sequence ID" value="RWS05147.1"/>
    <property type="molecule type" value="Genomic_DNA"/>
</dbReference>
<evidence type="ECO:0000313" key="10">
    <source>
        <dbReference type="EMBL" id="RWS02954.1"/>
    </source>
</evidence>
<dbReference type="InterPro" id="IPR038757">
    <property type="entry name" value="BRAP"/>
</dbReference>
<feature type="transmembrane region" description="Helical" evidence="9">
    <location>
        <begin position="59"/>
        <end position="84"/>
    </location>
</feature>
<sequence>MTVSTESEFENKVNSILNEEIERTYVLLRNCRLNESQIEECIRDVFEENHTRRFSPISFLCRSVSLIILVSKLLLVLITIYAFIINDVSTQKFILRHSQSYIHPFMRKLRLITIPLLNKWPSISEFHEEQCLVENPFFVDNQLECWPCEDVRTVVDLSFLFNYSKAYVYNEKPFFVRDVFNESIDLQSLRDLCLANEQSLREGTAHFKSNVAQLSMRQFFLNPEKYMKSDLQITWKMSRVSAARIIRKLFVKPHFVPESSEIALQRYLYFDGPNSMSYNFPITDFANVWLVQAQGYRLIALHPSEACKSNCTSISVLLRPKDVLYYNWQFYSAQSLPSKISNEMSITYLSSFY</sequence>
<dbReference type="EMBL" id="NCKU01007030">
    <property type="protein sequence ID" value="RWS02954.1"/>
    <property type="molecule type" value="Genomic_DNA"/>
</dbReference>
<comment type="subcellular location">
    <subcellularLocation>
        <location evidence="2">Cytoplasm</location>
    </subcellularLocation>
    <subcellularLocation>
        <location evidence="1">Golgi apparatus membrane</location>
        <topology evidence="1">Single-pass type II membrane protein</topology>
    </subcellularLocation>
</comment>
<keyword evidence="13" id="KW-1185">Reference proteome</keyword>
<protein>
    <submittedName>
        <fullName evidence="12">Uncharacterized protein</fullName>
    </submittedName>
</protein>